<dbReference type="PANTHER" id="PTHR42693">
    <property type="entry name" value="ARYLSULFATASE FAMILY MEMBER"/>
    <property type="match status" value="1"/>
</dbReference>
<dbReference type="Proteomes" id="UP000324974">
    <property type="component" value="Chromosome"/>
</dbReference>
<dbReference type="InterPro" id="IPR050738">
    <property type="entry name" value="Sulfatase"/>
</dbReference>
<dbReference type="GO" id="GO:0004065">
    <property type="term" value="F:arylsulfatase activity"/>
    <property type="evidence" value="ECO:0007669"/>
    <property type="project" value="TreeGrafter"/>
</dbReference>
<proteinExistence type="inferred from homology"/>
<evidence type="ECO:0000313" key="8">
    <source>
        <dbReference type="EMBL" id="QEL19551.1"/>
    </source>
</evidence>
<comment type="similarity">
    <text evidence="1">Belongs to the sulfatase family.</text>
</comment>
<keyword evidence="6" id="KW-0732">Signal</keyword>
<dbReference type="PANTHER" id="PTHR42693:SF53">
    <property type="entry name" value="ENDO-4-O-SULFATASE"/>
    <property type="match status" value="1"/>
</dbReference>
<feature type="domain" description="Sulfatase N-terminal" evidence="7">
    <location>
        <begin position="23"/>
        <end position="336"/>
    </location>
</feature>
<dbReference type="SUPFAM" id="SSF53649">
    <property type="entry name" value="Alkaline phosphatase-like"/>
    <property type="match status" value="1"/>
</dbReference>
<dbReference type="KEGG" id="lrs:PX52LOC_06626"/>
<evidence type="ECO:0000256" key="6">
    <source>
        <dbReference type="SAM" id="SignalP"/>
    </source>
</evidence>
<gene>
    <name evidence="8" type="ORF">PX52LOC_06626</name>
</gene>
<dbReference type="InterPro" id="IPR000917">
    <property type="entry name" value="Sulfatase_N"/>
</dbReference>
<keyword evidence="9" id="KW-1185">Reference proteome</keyword>
<sequence>MRVVLPLLGLLALAGVSSAAAPPNVVIFFADDLGYSDVGCFGATKWKTPHLDRLAKEGIRFTDFYVSQPVCSASRCSLMTGCYSNRLGIHGALPPNAKHGISDREVTLAQMFKSKGYTTGMVGKWHLGHHPQFLPTRHGFDSYLGLPYSNDMWPHHPEAKKGTYPPLTLFDGEKVVDHDVTAETQATLTARYRDRAVQFVRENKARPFFLYFAHTFPHVPLFVGEKFRGSSGAGGVYGDVIQEFDSAIGDVLAELKTAGIEDNTLVIFTSDNGPWLSYGNHAGTKGNLREGKGSVWEGGLREPFIARWPGKIPAGSVQTEPAMTIDLWPTLAKFAGADLPPSPIDGKDIGDLLTAKPGAKCLHEAYVFYYNQNELQAVRSGKWKLILPHSCRMIEDRQPGMDGKPAGYKQVKLDTMLFDLEADVGETKNVAADHPAVLQAMLAHAEQARADLGDALTKRKGTGTREPGRLADPPMR</sequence>
<feature type="region of interest" description="Disordered" evidence="5">
    <location>
        <begin position="454"/>
        <end position="476"/>
    </location>
</feature>
<evidence type="ECO:0000313" key="9">
    <source>
        <dbReference type="Proteomes" id="UP000324974"/>
    </source>
</evidence>
<dbReference type="PROSITE" id="PS00149">
    <property type="entry name" value="SULFATASE_2"/>
    <property type="match status" value="1"/>
</dbReference>
<evidence type="ECO:0000256" key="1">
    <source>
        <dbReference type="ARBA" id="ARBA00008779"/>
    </source>
</evidence>
<dbReference type="InterPro" id="IPR017850">
    <property type="entry name" value="Alkaline_phosphatase_core_sf"/>
</dbReference>
<evidence type="ECO:0000256" key="2">
    <source>
        <dbReference type="ARBA" id="ARBA00022723"/>
    </source>
</evidence>
<dbReference type="Gene3D" id="3.30.1120.10">
    <property type="match status" value="1"/>
</dbReference>
<accession>A0A5C1AK19</accession>
<organism evidence="8 9">
    <name type="scientific">Limnoglobus roseus</name>
    <dbReference type="NCBI Taxonomy" id="2598579"/>
    <lineage>
        <taxon>Bacteria</taxon>
        <taxon>Pseudomonadati</taxon>
        <taxon>Planctomycetota</taxon>
        <taxon>Planctomycetia</taxon>
        <taxon>Gemmatales</taxon>
        <taxon>Gemmataceae</taxon>
        <taxon>Limnoglobus</taxon>
    </lineage>
</organism>
<evidence type="ECO:0000256" key="3">
    <source>
        <dbReference type="ARBA" id="ARBA00022801"/>
    </source>
</evidence>
<evidence type="ECO:0000259" key="7">
    <source>
        <dbReference type="Pfam" id="PF00884"/>
    </source>
</evidence>
<keyword evidence="4" id="KW-0106">Calcium</keyword>
<dbReference type="CDD" id="cd16026">
    <property type="entry name" value="GALNS_like"/>
    <property type="match status" value="1"/>
</dbReference>
<feature type="signal peptide" evidence="6">
    <location>
        <begin position="1"/>
        <end position="19"/>
    </location>
</feature>
<dbReference type="GO" id="GO:0046872">
    <property type="term" value="F:metal ion binding"/>
    <property type="evidence" value="ECO:0007669"/>
    <property type="project" value="UniProtKB-KW"/>
</dbReference>
<evidence type="ECO:0000256" key="4">
    <source>
        <dbReference type="ARBA" id="ARBA00022837"/>
    </source>
</evidence>
<dbReference type="EMBL" id="CP042425">
    <property type="protein sequence ID" value="QEL19551.1"/>
    <property type="molecule type" value="Genomic_DNA"/>
</dbReference>
<feature type="chain" id="PRO_5022759978" evidence="6">
    <location>
        <begin position="20"/>
        <end position="476"/>
    </location>
</feature>
<dbReference type="Pfam" id="PF00884">
    <property type="entry name" value="Sulfatase"/>
    <property type="match status" value="1"/>
</dbReference>
<reference evidence="9" key="1">
    <citation type="submission" date="2019-08" db="EMBL/GenBank/DDBJ databases">
        <title>Limnoglobus roseus gen. nov., sp. nov., a novel freshwater planctomycete with a giant genome from the family Gemmataceae.</title>
        <authorList>
            <person name="Kulichevskaya I.S."/>
            <person name="Naumoff D.G."/>
            <person name="Miroshnikov K."/>
            <person name="Ivanova A."/>
            <person name="Philippov D.A."/>
            <person name="Hakobyan A."/>
            <person name="Rijpstra I.C."/>
            <person name="Sinninghe Damste J.S."/>
            <person name="Liesack W."/>
            <person name="Dedysh S.N."/>
        </authorList>
    </citation>
    <scope>NUCLEOTIDE SEQUENCE [LARGE SCALE GENOMIC DNA]</scope>
    <source>
        <strain evidence="9">PX52</strain>
    </source>
</reference>
<dbReference type="RefSeq" id="WP_149113929.1">
    <property type="nucleotide sequence ID" value="NZ_CP042425.1"/>
</dbReference>
<dbReference type="AlphaFoldDB" id="A0A5C1AK19"/>
<dbReference type="Pfam" id="PF14707">
    <property type="entry name" value="Sulfatase_C"/>
    <property type="match status" value="1"/>
</dbReference>
<dbReference type="Gene3D" id="3.40.720.10">
    <property type="entry name" value="Alkaline Phosphatase, subunit A"/>
    <property type="match status" value="1"/>
</dbReference>
<dbReference type="InterPro" id="IPR024607">
    <property type="entry name" value="Sulfatase_CS"/>
</dbReference>
<name>A0A5C1AK19_9BACT</name>
<evidence type="ECO:0000256" key="5">
    <source>
        <dbReference type="SAM" id="MobiDB-lite"/>
    </source>
</evidence>
<keyword evidence="3" id="KW-0378">Hydrolase</keyword>
<dbReference type="OrthoDB" id="9783154at2"/>
<protein>
    <submittedName>
        <fullName evidence="8">Arylsulfatase</fullName>
    </submittedName>
</protein>
<keyword evidence="2" id="KW-0479">Metal-binding</keyword>